<dbReference type="InterPro" id="IPR004870">
    <property type="entry name" value="Nucleoporin_Nup155"/>
</dbReference>
<dbReference type="PANTHER" id="PTHR10350:SF6">
    <property type="entry name" value="NUCLEAR PORE COMPLEX PROTEIN NUP155"/>
    <property type="match status" value="1"/>
</dbReference>
<evidence type="ECO:0000313" key="6">
    <source>
        <dbReference type="Proteomes" id="UP000023152"/>
    </source>
</evidence>
<dbReference type="GO" id="GO:0006606">
    <property type="term" value="P:protein import into nucleus"/>
    <property type="evidence" value="ECO:0007669"/>
    <property type="project" value="TreeGrafter"/>
</dbReference>
<dbReference type="GO" id="GO:0036228">
    <property type="term" value="P:protein localization to nuclear inner membrane"/>
    <property type="evidence" value="ECO:0007669"/>
    <property type="project" value="TreeGrafter"/>
</dbReference>
<evidence type="ECO:0000259" key="4">
    <source>
        <dbReference type="Pfam" id="PF08801"/>
    </source>
</evidence>
<dbReference type="Proteomes" id="UP000023152">
    <property type="component" value="Unassembled WGS sequence"/>
</dbReference>
<accession>X6NV26</accession>
<dbReference type="Pfam" id="PF08801">
    <property type="entry name" value="Nucleoporin_N"/>
    <property type="match status" value="1"/>
</dbReference>
<evidence type="ECO:0000256" key="3">
    <source>
        <dbReference type="ARBA" id="ARBA00023242"/>
    </source>
</evidence>
<comment type="caution">
    <text evidence="5">The sequence shown here is derived from an EMBL/GenBank/DDBJ whole genome shotgun (WGS) entry which is preliminary data.</text>
</comment>
<dbReference type="InterPro" id="IPR014908">
    <property type="entry name" value="Nucleoporin_Nup133/Nup155_N"/>
</dbReference>
<evidence type="ECO:0000256" key="2">
    <source>
        <dbReference type="ARBA" id="ARBA00022448"/>
    </source>
</evidence>
<feature type="non-terminal residue" evidence="5">
    <location>
        <position position="274"/>
    </location>
</feature>
<proteinExistence type="predicted"/>
<keyword evidence="3" id="KW-0539">Nucleus</keyword>
<comment type="subcellular location">
    <subcellularLocation>
        <location evidence="1">Nucleus</location>
    </subcellularLocation>
</comment>
<dbReference type="GO" id="GO:0044611">
    <property type="term" value="C:nuclear pore inner ring"/>
    <property type="evidence" value="ECO:0007669"/>
    <property type="project" value="TreeGrafter"/>
</dbReference>
<dbReference type="AlphaFoldDB" id="X6NV26"/>
<dbReference type="PANTHER" id="PTHR10350">
    <property type="entry name" value="NUCLEAR PORE COMPLEX PROTEIN NUP155"/>
    <property type="match status" value="1"/>
</dbReference>
<organism evidence="5 6">
    <name type="scientific">Reticulomyxa filosa</name>
    <dbReference type="NCBI Taxonomy" id="46433"/>
    <lineage>
        <taxon>Eukaryota</taxon>
        <taxon>Sar</taxon>
        <taxon>Rhizaria</taxon>
        <taxon>Retaria</taxon>
        <taxon>Foraminifera</taxon>
        <taxon>Monothalamids</taxon>
        <taxon>Reticulomyxidae</taxon>
        <taxon>Reticulomyxa</taxon>
    </lineage>
</organism>
<dbReference type="GO" id="GO:0006405">
    <property type="term" value="P:RNA export from nucleus"/>
    <property type="evidence" value="ECO:0007669"/>
    <property type="project" value="TreeGrafter"/>
</dbReference>
<dbReference type="EMBL" id="ASPP01005922">
    <property type="protein sequence ID" value="ETO29654.1"/>
    <property type="molecule type" value="Genomic_DNA"/>
</dbReference>
<keyword evidence="2" id="KW-0813">Transport</keyword>
<feature type="domain" description="Nucleoporin Nup133/Nup155-like N-terminal" evidence="4">
    <location>
        <begin position="47"/>
        <end position="273"/>
    </location>
</feature>
<gene>
    <name evidence="5" type="ORF">RFI_07463</name>
</gene>
<evidence type="ECO:0000313" key="5">
    <source>
        <dbReference type="EMBL" id="ETO29654.1"/>
    </source>
</evidence>
<dbReference type="GO" id="GO:0000972">
    <property type="term" value="P:transcription-dependent tethering of RNA polymerase II gene DNA at nuclear periphery"/>
    <property type="evidence" value="ECO:0007669"/>
    <property type="project" value="TreeGrafter"/>
</dbReference>
<evidence type="ECO:0000256" key="1">
    <source>
        <dbReference type="ARBA" id="ARBA00004123"/>
    </source>
</evidence>
<keyword evidence="6" id="KW-1185">Reference proteome</keyword>
<name>X6NV26_RETFI</name>
<sequence length="274" mass="31115">MSAIISTASWGDLMESCLSHDECTLDLFEGLKTLENGIYHNEERNRLRLSSECQIPTPIIEAFKNNNVISIGVFESINRVSFAIGDKLYLWNYISEKRWNSITNIGSQITCVGVIKAKSEIFVKEIEYVLIIATKTDIILTALEFANDQIDNDMKGHETKFKISINETETVKKIIGNNNGRIFIGFENGNVSEFKYWNENSWFGTTNISKCELISLTSPLSSSLSSSLSTLSYKMLDYVGHKLLPTNLLKSSYRHKPICDLIINENINNDKWLF</sequence>
<protein>
    <recommendedName>
        <fullName evidence="4">Nucleoporin Nup133/Nup155-like N-terminal domain-containing protein</fullName>
    </recommendedName>
</protein>
<dbReference type="GO" id="GO:0017056">
    <property type="term" value="F:structural constituent of nuclear pore"/>
    <property type="evidence" value="ECO:0007669"/>
    <property type="project" value="InterPro"/>
</dbReference>
<dbReference type="OrthoDB" id="338970at2759"/>
<reference evidence="5 6" key="1">
    <citation type="journal article" date="2013" name="Curr. Biol.">
        <title>The Genome of the Foraminiferan Reticulomyxa filosa.</title>
        <authorList>
            <person name="Glockner G."/>
            <person name="Hulsmann N."/>
            <person name="Schleicher M."/>
            <person name="Noegel A.A."/>
            <person name="Eichinger L."/>
            <person name="Gallinger C."/>
            <person name="Pawlowski J."/>
            <person name="Sierra R."/>
            <person name="Euteneuer U."/>
            <person name="Pillet L."/>
            <person name="Moustafa A."/>
            <person name="Platzer M."/>
            <person name="Groth M."/>
            <person name="Szafranski K."/>
            <person name="Schliwa M."/>
        </authorList>
    </citation>
    <scope>NUCLEOTIDE SEQUENCE [LARGE SCALE GENOMIC DNA]</scope>
</reference>